<dbReference type="Proteomes" id="UP000215914">
    <property type="component" value="Unassembled WGS sequence"/>
</dbReference>
<comment type="caution">
    <text evidence="2">The sequence shown here is derived from an EMBL/GenBank/DDBJ whole genome shotgun (WGS) entry which is preliminary data.</text>
</comment>
<reference evidence="2" key="1">
    <citation type="journal article" date="2017" name="Nature">
        <title>The sunflower genome provides insights into oil metabolism, flowering and Asterid evolution.</title>
        <authorList>
            <person name="Badouin H."/>
            <person name="Gouzy J."/>
            <person name="Grassa C.J."/>
            <person name="Murat F."/>
            <person name="Staton S.E."/>
            <person name="Cottret L."/>
            <person name="Lelandais-Briere C."/>
            <person name="Owens G.L."/>
            <person name="Carrere S."/>
            <person name="Mayjonade B."/>
            <person name="Legrand L."/>
            <person name="Gill N."/>
            <person name="Kane N.C."/>
            <person name="Bowers J.E."/>
            <person name="Hubner S."/>
            <person name="Bellec A."/>
            <person name="Berard A."/>
            <person name="Berges H."/>
            <person name="Blanchet N."/>
            <person name="Boniface M.C."/>
            <person name="Brunel D."/>
            <person name="Catrice O."/>
            <person name="Chaidir N."/>
            <person name="Claudel C."/>
            <person name="Donnadieu C."/>
            <person name="Faraut T."/>
            <person name="Fievet G."/>
            <person name="Helmstetter N."/>
            <person name="King M."/>
            <person name="Knapp S.J."/>
            <person name="Lai Z."/>
            <person name="Le Paslier M.C."/>
            <person name="Lippi Y."/>
            <person name="Lorenzon L."/>
            <person name="Mandel J.R."/>
            <person name="Marage G."/>
            <person name="Marchand G."/>
            <person name="Marquand E."/>
            <person name="Bret-Mestries E."/>
            <person name="Morien E."/>
            <person name="Nambeesan S."/>
            <person name="Nguyen T."/>
            <person name="Pegot-Espagnet P."/>
            <person name="Pouilly N."/>
            <person name="Raftis F."/>
            <person name="Sallet E."/>
            <person name="Schiex T."/>
            <person name="Thomas J."/>
            <person name="Vandecasteele C."/>
            <person name="Vares D."/>
            <person name="Vear F."/>
            <person name="Vautrin S."/>
            <person name="Crespi M."/>
            <person name="Mangin B."/>
            <person name="Burke J.M."/>
            <person name="Salse J."/>
            <person name="Munos S."/>
            <person name="Vincourt P."/>
            <person name="Rieseberg L.H."/>
            <person name="Langlade N.B."/>
        </authorList>
    </citation>
    <scope>NUCLEOTIDE SEQUENCE</scope>
    <source>
        <tissue evidence="2">Leaves</tissue>
    </source>
</reference>
<proteinExistence type="predicted"/>
<keyword evidence="1" id="KW-0472">Membrane</keyword>
<dbReference type="AlphaFoldDB" id="A0A9K3N4G3"/>
<gene>
    <name evidence="2" type="ORF">HanXRQr2_Chr10g0448211</name>
</gene>
<evidence type="ECO:0000313" key="2">
    <source>
        <dbReference type="EMBL" id="KAF5787026.1"/>
    </source>
</evidence>
<evidence type="ECO:0000313" key="3">
    <source>
        <dbReference type="Proteomes" id="UP000215914"/>
    </source>
</evidence>
<reference evidence="2" key="2">
    <citation type="submission" date="2020-06" db="EMBL/GenBank/DDBJ databases">
        <title>Helianthus annuus Genome sequencing and assembly Release 2.</title>
        <authorList>
            <person name="Gouzy J."/>
            <person name="Langlade N."/>
            <person name="Munos S."/>
        </authorList>
    </citation>
    <scope>NUCLEOTIDE SEQUENCE</scope>
    <source>
        <tissue evidence="2">Leaves</tissue>
    </source>
</reference>
<keyword evidence="1" id="KW-1133">Transmembrane helix</keyword>
<accession>A0A9K3N4G3</accession>
<feature type="transmembrane region" description="Helical" evidence="1">
    <location>
        <begin position="7"/>
        <end position="27"/>
    </location>
</feature>
<sequence length="47" mass="5346">MANGVDCLLLLVMNIVSLSPIFFLLAIRLVRMTLLSYKTAWIESVYL</sequence>
<protein>
    <submittedName>
        <fullName evidence="2">Uncharacterized protein</fullName>
    </submittedName>
</protein>
<evidence type="ECO:0000256" key="1">
    <source>
        <dbReference type="SAM" id="Phobius"/>
    </source>
</evidence>
<name>A0A9K3N4G3_HELAN</name>
<dbReference type="EMBL" id="MNCJ02000325">
    <property type="protein sequence ID" value="KAF5787026.1"/>
    <property type="molecule type" value="Genomic_DNA"/>
</dbReference>
<keyword evidence="1" id="KW-0812">Transmembrane</keyword>
<keyword evidence="3" id="KW-1185">Reference proteome</keyword>
<dbReference type="Gramene" id="mRNA:HanXRQr2_Chr10g0448211">
    <property type="protein sequence ID" value="mRNA:HanXRQr2_Chr10g0448211"/>
    <property type="gene ID" value="HanXRQr2_Chr10g0448211"/>
</dbReference>
<organism evidence="2 3">
    <name type="scientific">Helianthus annuus</name>
    <name type="common">Common sunflower</name>
    <dbReference type="NCBI Taxonomy" id="4232"/>
    <lineage>
        <taxon>Eukaryota</taxon>
        <taxon>Viridiplantae</taxon>
        <taxon>Streptophyta</taxon>
        <taxon>Embryophyta</taxon>
        <taxon>Tracheophyta</taxon>
        <taxon>Spermatophyta</taxon>
        <taxon>Magnoliopsida</taxon>
        <taxon>eudicotyledons</taxon>
        <taxon>Gunneridae</taxon>
        <taxon>Pentapetalae</taxon>
        <taxon>asterids</taxon>
        <taxon>campanulids</taxon>
        <taxon>Asterales</taxon>
        <taxon>Asteraceae</taxon>
        <taxon>Asteroideae</taxon>
        <taxon>Heliantheae alliance</taxon>
        <taxon>Heliantheae</taxon>
        <taxon>Helianthus</taxon>
    </lineage>
</organism>